<comment type="caution">
    <text evidence="1">The sequence shown here is derived from an EMBL/GenBank/DDBJ whole genome shotgun (WGS) entry which is preliminary data.</text>
</comment>
<sequence length="93" mass="10203">MGLPLRCLQRASLPIPHFVVFAFVKESRSPLTTIVFQFFGLVLRMGTGPDENPNISTSPCQFSSDFGIDEGVWSDGLQMVWNGALVNAQLITS</sequence>
<accession>A0A4Y2BY45</accession>
<keyword evidence="2" id="KW-1185">Reference proteome</keyword>
<protein>
    <submittedName>
        <fullName evidence="1">Uncharacterized protein</fullName>
    </submittedName>
</protein>
<evidence type="ECO:0000313" key="2">
    <source>
        <dbReference type="Proteomes" id="UP000499080"/>
    </source>
</evidence>
<evidence type="ECO:0000313" key="1">
    <source>
        <dbReference type="EMBL" id="GBL96236.1"/>
    </source>
</evidence>
<organism evidence="1 2">
    <name type="scientific">Araneus ventricosus</name>
    <name type="common">Orbweaver spider</name>
    <name type="synonym">Epeira ventricosa</name>
    <dbReference type="NCBI Taxonomy" id="182803"/>
    <lineage>
        <taxon>Eukaryota</taxon>
        <taxon>Metazoa</taxon>
        <taxon>Ecdysozoa</taxon>
        <taxon>Arthropoda</taxon>
        <taxon>Chelicerata</taxon>
        <taxon>Arachnida</taxon>
        <taxon>Araneae</taxon>
        <taxon>Araneomorphae</taxon>
        <taxon>Entelegynae</taxon>
        <taxon>Araneoidea</taxon>
        <taxon>Araneidae</taxon>
        <taxon>Araneus</taxon>
    </lineage>
</organism>
<dbReference type="AlphaFoldDB" id="A0A4Y2BY45"/>
<dbReference type="EMBL" id="BGPR01000118">
    <property type="protein sequence ID" value="GBL96236.1"/>
    <property type="molecule type" value="Genomic_DNA"/>
</dbReference>
<proteinExistence type="predicted"/>
<dbReference type="Proteomes" id="UP000499080">
    <property type="component" value="Unassembled WGS sequence"/>
</dbReference>
<reference evidence="1 2" key="1">
    <citation type="journal article" date="2019" name="Sci. Rep.">
        <title>Orb-weaving spider Araneus ventricosus genome elucidates the spidroin gene catalogue.</title>
        <authorList>
            <person name="Kono N."/>
            <person name="Nakamura H."/>
            <person name="Ohtoshi R."/>
            <person name="Moran D.A.P."/>
            <person name="Shinohara A."/>
            <person name="Yoshida Y."/>
            <person name="Fujiwara M."/>
            <person name="Mori M."/>
            <person name="Tomita M."/>
            <person name="Arakawa K."/>
        </authorList>
    </citation>
    <scope>NUCLEOTIDE SEQUENCE [LARGE SCALE GENOMIC DNA]</scope>
</reference>
<gene>
    <name evidence="1" type="ORF">AVEN_118773_1</name>
</gene>
<name>A0A4Y2BY45_ARAVE</name>